<organism evidence="2 3">
    <name type="scientific">Branchiostoma lanceolatum</name>
    <name type="common">Common lancelet</name>
    <name type="synonym">Amphioxus lanceolatum</name>
    <dbReference type="NCBI Taxonomy" id="7740"/>
    <lineage>
        <taxon>Eukaryota</taxon>
        <taxon>Metazoa</taxon>
        <taxon>Chordata</taxon>
        <taxon>Cephalochordata</taxon>
        <taxon>Leptocardii</taxon>
        <taxon>Amphioxiformes</taxon>
        <taxon>Branchiostomatidae</taxon>
        <taxon>Branchiostoma</taxon>
    </lineage>
</organism>
<dbReference type="Proteomes" id="UP000838412">
    <property type="component" value="Chromosome 1"/>
</dbReference>
<dbReference type="PANTHER" id="PTHR23123">
    <property type="entry name" value="PHD/F-BOX CONTAINING PROTEIN"/>
    <property type="match status" value="1"/>
</dbReference>
<evidence type="ECO:0000256" key="1">
    <source>
        <dbReference type="ARBA" id="ARBA00022723"/>
    </source>
</evidence>
<keyword evidence="1" id="KW-0479">Metal-binding</keyword>
<dbReference type="Gene3D" id="2.60.120.650">
    <property type="entry name" value="Cupin"/>
    <property type="match status" value="1"/>
</dbReference>
<name>A0A8J9VLV5_BRALA</name>
<dbReference type="AlphaFoldDB" id="A0A8J9VLV5"/>
<gene>
    <name evidence="2" type="primary">KDM2A</name>
    <name evidence="2" type="ORF">BLAG_LOCUS1362</name>
</gene>
<sequence length="154" mass="17408">MRAKPPKHYDDEEEIEDEIEGKRTFSVEEKLKSDRFTEDFVEYKDGTDFGLKYLQKNGFHNPICIKNKEGLGIRIPGQEFNVNDVRQFVDVRRLAPSVACVAVGCGCVVMIDVSRMRHGAEPVRAVAIEHPVPLNPCMPIPIDTIEPETPLGDR</sequence>
<dbReference type="GO" id="GO:0046872">
    <property type="term" value="F:metal ion binding"/>
    <property type="evidence" value="ECO:0007669"/>
    <property type="project" value="UniProtKB-KW"/>
</dbReference>
<protein>
    <submittedName>
        <fullName evidence="2">KDM2A protein</fullName>
    </submittedName>
</protein>
<proteinExistence type="predicted"/>
<dbReference type="OrthoDB" id="5876800at2759"/>
<dbReference type="EMBL" id="OV696686">
    <property type="protein sequence ID" value="CAH1231952.1"/>
    <property type="molecule type" value="Genomic_DNA"/>
</dbReference>
<evidence type="ECO:0000313" key="2">
    <source>
        <dbReference type="EMBL" id="CAH1231952.1"/>
    </source>
</evidence>
<reference evidence="2" key="1">
    <citation type="submission" date="2022-01" db="EMBL/GenBank/DDBJ databases">
        <authorList>
            <person name="Braso-Vives M."/>
        </authorList>
    </citation>
    <scope>NUCLEOTIDE SEQUENCE</scope>
</reference>
<accession>A0A8J9VLV5</accession>
<keyword evidence="3" id="KW-1185">Reference proteome</keyword>
<evidence type="ECO:0000313" key="3">
    <source>
        <dbReference type="Proteomes" id="UP000838412"/>
    </source>
</evidence>
<dbReference type="InterPro" id="IPR050690">
    <property type="entry name" value="JHDM1_Histone_Demethylase"/>
</dbReference>